<protein>
    <submittedName>
        <fullName evidence="1">Uncharacterized protein</fullName>
    </submittedName>
</protein>
<evidence type="ECO:0000313" key="2">
    <source>
        <dbReference type="Proteomes" id="UP001140502"/>
    </source>
</evidence>
<name>A0A9W8WGN1_9HYPO</name>
<keyword evidence="2" id="KW-1185">Reference proteome</keyword>
<accession>A0A9W8WGN1</accession>
<organism evidence="1 2">
    <name type="scientific">Fusarium piperis</name>
    <dbReference type="NCBI Taxonomy" id="1435070"/>
    <lineage>
        <taxon>Eukaryota</taxon>
        <taxon>Fungi</taxon>
        <taxon>Dikarya</taxon>
        <taxon>Ascomycota</taxon>
        <taxon>Pezizomycotina</taxon>
        <taxon>Sordariomycetes</taxon>
        <taxon>Hypocreomycetidae</taxon>
        <taxon>Hypocreales</taxon>
        <taxon>Nectriaceae</taxon>
        <taxon>Fusarium</taxon>
        <taxon>Fusarium solani species complex</taxon>
    </lineage>
</organism>
<dbReference type="AlphaFoldDB" id="A0A9W8WGN1"/>
<dbReference type="OrthoDB" id="5099642at2759"/>
<evidence type="ECO:0000313" key="1">
    <source>
        <dbReference type="EMBL" id="KAJ4324565.1"/>
    </source>
</evidence>
<reference evidence="1" key="1">
    <citation type="submission" date="2022-10" db="EMBL/GenBank/DDBJ databases">
        <title>Tapping the CABI collections for fungal endophytes: first genome assemblies for Collariella, Neodidymelliopsis, Ascochyta clinopodiicola, Didymella pomorum, Didymosphaeria variabile, Neocosmospora piperis and Neocucurbitaria cava.</title>
        <authorList>
            <person name="Hill R."/>
        </authorList>
    </citation>
    <scope>NUCLEOTIDE SEQUENCE</scope>
    <source>
        <strain evidence="1">IMI 366586</strain>
    </source>
</reference>
<sequence length="483" mass="52782">MIHYTAKAIGKALVWVFDQIKFGFNTIIELVGLIANWGFVTDWSNSIGTFINAGLEEAAEKGPKDHVAAHKSSIPTNSANISQNWALDQFQHGGGLEVLKGNGSSQGLNTANSNLDGISPSLTKAIDEIKTVITALGELGKVLGNDIWDLIRGNCSFETFMKRVGNDISGFVLDVLRKIATHIIDKISHAARSLKNLLSRRLFVPVFSYLWEKFTGKHLALLTLASLLPKWEGNLNKGNFGDFINNRVDRADAARTVKPFFESLQLITSVLDAITSFWDYTFDGVGLGAYSMEIGVLDGAVAVLNILVNLPLPSDRRDVPGIPRNIGSYLNGSTAVLDLIFKALKWKKNEVFKLLSAGLSSVSAWTRESQPQVALAAEVGKLAYSSIRTALKTLLIACRNGSVNLTVVNDGSGVQVMMMGQDNLTKLMMILDHQWVTNIPGTEFSDLVFGDGFSEKKQLEFSILRQGLELPIPKEVEVEAVEE</sequence>
<dbReference type="EMBL" id="JAPEUR010000058">
    <property type="protein sequence ID" value="KAJ4324565.1"/>
    <property type="molecule type" value="Genomic_DNA"/>
</dbReference>
<dbReference type="Proteomes" id="UP001140502">
    <property type="component" value="Unassembled WGS sequence"/>
</dbReference>
<comment type="caution">
    <text evidence="1">The sequence shown here is derived from an EMBL/GenBank/DDBJ whole genome shotgun (WGS) entry which is preliminary data.</text>
</comment>
<gene>
    <name evidence="1" type="ORF">N0V84_003844</name>
</gene>
<proteinExistence type="predicted"/>